<evidence type="ECO:0000256" key="11">
    <source>
        <dbReference type="ARBA" id="ARBA00023136"/>
    </source>
</evidence>
<keyword evidence="6 15" id="KW-0812">Transmembrane</keyword>
<dbReference type="InterPro" id="IPR047297">
    <property type="entry name" value="FXYD_motif"/>
</dbReference>
<dbReference type="CDD" id="cd20318">
    <property type="entry name" value="FXYD2"/>
    <property type="match status" value="1"/>
</dbReference>
<dbReference type="PROSITE" id="PS01310">
    <property type="entry name" value="FXYD"/>
    <property type="match status" value="1"/>
</dbReference>
<dbReference type="Ensembl" id="ENSSHAT00000047557.1">
    <property type="protein sequence ID" value="ENSSHAP00000037628.1"/>
    <property type="gene ID" value="ENSSHAG00000004432.2"/>
</dbReference>
<evidence type="ECO:0000256" key="2">
    <source>
        <dbReference type="ARBA" id="ARBA00005948"/>
    </source>
</evidence>
<dbReference type="FunFam" id="1.20.5.780:FF:000004">
    <property type="entry name" value="FXYD domain-containing ion transport regulator"/>
    <property type="match status" value="1"/>
</dbReference>
<dbReference type="PANTHER" id="PTHR14132">
    <property type="entry name" value="SODIUM/POTASSIUM-TRANSPORTING ATPASE SUBUNIT GAMMA"/>
    <property type="match status" value="1"/>
</dbReference>
<dbReference type="Gene3D" id="1.20.5.780">
    <property type="entry name" value="Single helix bin"/>
    <property type="match status" value="1"/>
</dbReference>
<evidence type="ECO:0000256" key="9">
    <source>
        <dbReference type="ARBA" id="ARBA00023053"/>
    </source>
</evidence>
<keyword evidence="9" id="KW-0915">Sodium</keyword>
<dbReference type="InterPro" id="IPR000272">
    <property type="entry name" value="Ion-transport_regulator_FXYD"/>
</dbReference>
<accession>A0A7N4PI14</accession>
<gene>
    <name evidence="16" type="primary">FXYD2</name>
</gene>
<keyword evidence="4" id="KW-0633">Potassium transport</keyword>
<evidence type="ECO:0000313" key="17">
    <source>
        <dbReference type="Proteomes" id="UP000007648"/>
    </source>
</evidence>
<dbReference type="GO" id="GO:0006814">
    <property type="term" value="P:sodium ion transport"/>
    <property type="evidence" value="ECO:0007669"/>
    <property type="project" value="UniProtKB-KW"/>
</dbReference>
<dbReference type="Proteomes" id="UP000007648">
    <property type="component" value="Unassembled WGS sequence"/>
</dbReference>
<protein>
    <recommendedName>
        <fullName evidence="15">FXYD domain-containing ion transport regulator</fullName>
    </recommendedName>
</protein>
<comment type="subunit">
    <text evidence="14">Regulatory subunit of the sodium/potassium-transporting ATPase which is composed of a catalytic alpha subunit, an auxiliary non-catalytic beta subunit and an additional regulatory subunit.</text>
</comment>
<dbReference type="InParanoid" id="A0A7N4PI14"/>
<sequence length="153" mass="16980">RSHKFKEAEPRITQFSFPRPLPPVPCDNTWGFLDIDCDSASCNLSSAQTGLWFALQRLPASCSTWGQVAFSLTCILSPSQKALGSSPEDMDRLYFGGGPKGDEDRFTYDYDTIRNGGLIFAGLAFIVGLIIILGKRLRCGGKKKRRQINEDEL</sequence>
<keyword evidence="3 15" id="KW-0813">Transport</keyword>
<evidence type="ECO:0000313" key="16">
    <source>
        <dbReference type="Ensembl" id="ENSSHAP00000037628.1"/>
    </source>
</evidence>
<evidence type="ECO:0000256" key="13">
    <source>
        <dbReference type="ARBA" id="ARBA00034654"/>
    </source>
</evidence>
<dbReference type="InterPro" id="IPR047282">
    <property type="entry name" value="ATNG"/>
</dbReference>
<feature type="transmembrane region" description="Helical" evidence="15">
    <location>
        <begin position="118"/>
        <end position="137"/>
    </location>
</feature>
<evidence type="ECO:0000256" key="12">
    <source>
        <dbReference type="ARBA" id="ARBA00023201"/>
    </source>
</evidence>
<reference evidence="16" key="3">
    <citation type="submission" date="2025-09" db="UniProtKB">
        <authorList>
            <consortium name="Ensembl"/>
        </authorList>
    </citation>
    <scope>IDENTIFICATION</scope>
</reference>
<dbReference type="GO" id="GO:0043269">
    <property type="term" value="P:regulation of monoatomic ion transport"/>
    <property type="evidence" value="ECO:0007669"/>
    <property type="project" value="InterPro"/>
</dbReference>
<keyword evidence="7" id="KW-0630">Potassium</keyword>
<evidence type="ECO:0000256" key="5">
    <source>
        <dbReference type="ARBA" id="ARBA00022607"/>
    </source>
</evidence>
<keyword evidence="17" id="KW-1185">Reference proteome</keyword>
<evidence type="ECO:0000256" key="7">
    <source>
        <dbReference type="ARBA" id="ARBA00022958"/>
    </source>
</evidence>
<dbReference type="Pfam" id="PF02038">
    <property type="entry name" value="ATP1G1_PLM_MAT8"/>
    <property type="match status" value="1"/>
</dbReference>
<evidence type="ECO:0000256" key="4">
    <source>
        <dbReference type="ARBA" id="ARBA00022538"/>
    </source>
</evidence>
<proteinExistence type="inferred from homology"/>
<comment type="subcellular location">
    <subcellularLocation>
        <location evidence="1">Membrane</location>
        <topology evidence="1">Single-pass type III membrane protein</topology>
    </subcellularLocation>
</comment>
<evidence type="ECO:0000256" key="14">
    <source>
        <dbReference type="ARBA" id="ARBA00034793"/>
    </source>
</evidence>
<dbReference type="GO" id="GO:0017080">
    <property type="term" value="F:sodium channel regulator activity"/>
    <property type="evidence" value="ECO:0007669"/>
    <property type="project" value="TreeGrafter"/>
</dbReference>
<reference evidence="16 17" key="1">
    <citation type="journal article" date="2011" name="Proc. Natl. Acad. Sci. U.S.A.">
        <title>Genetic diversity and population structure of the endangered marsupial Sarcophilus harrisii (Tasmanian devil).</title>
        <authorList>
            <person name="Miller W."/>
            <person name="Hayes V.M."/>
            <person name="Ratan A."/>
            <person name="Petersen D.C."/>
            <person name="Wittekindt N.E."/>
            <person name="Miller J."/>
            <person name="Walenz B."/>
            <person name="Knight J."/>
            <person name="Qi J."/>
            <person name="Zhao F."/>
            <person name="Wang Q."/>
            <person name="Bedoya-Reina O.C."/>
            <person name="Katiyar N."/>
            <person name="Tomsho L.P."/>
            <person name="Kasson L.M."/>
            <person name="Hardie R.A."/>
            <person name="Woodbridge P."/>
            <person name="Tindall E.A."/>
            <person name="Bertelsen M.F."/>
            <person name="Dixon D."/>
            <person name="Pyecroft S."/>
            <person name="Helgen K.M."/>
            <person name="Lesk A.M."/>
            <person name="Pringle T.H."/>
            <person name="Patterson N."/>
            <person name="Zhang Y."/>
            <person name="Kreiss A."/>
            <person name="Woods G.M."/>
            <person name="Jones M.E."/>
            <person name="Schuster S.C."/>
        </authorList>
    </citation>
    <scope>NUCLEOTIDE SEQUENCE [LARGE SCALE GENOMIC DNA]</scope>
</reference>
<comment type="function">
    <text evidence="13">May be involved in forming the receptor site for cardiac glycoside binding or may modulate the transport function of the sodium ATPase.</text>
</comment>
<dbReference type="GO" id="GO:0016020">
    <property type="term" value="C:membrane"/>
    <property type="evidence" value="ECO:0007669"/>
    <property type="project" value="UniProtKB-SubCell"/>
</dbReference>
<evidence type="ECO:0000256" key="8">
    <source>
        <dbReference type="ARBA" id="ARBA00022989"/>
    </source>
</evidence>
<evidence type="ECO:0000256" key="15">
    <source>
        <dbReference type="RuleBase" id="RU364131"/>
    </source>
</evidence>
<keyword evidence="11 15" id="KW-0472">Membrane</keyword>
<organism evidence="16 17">
    <name type="scientific">Sarcophilus harrisii</name>
    <name type="common">Tasmanian devil</name>
    <name type="synonym">Sarcophilus laniarius</name>
    <dbReference type="NCBI Taxonomy" id="9305"/>
    <lineage>
        <taxon>Eukaryota</taxon>
        <taxon>Metazoa</taxon>
        <taxon>Chordata</taxon>
        <taxon>Craniata</taxon>
        <taxon>Vertebrata</taxon>
        <taxon>Euteleostomi</taxon>
        <taxon>Mammalia</taxon>
        <taxon>Metatheria</taxon>
        <taxon>Dasyuromorphia</taxon>
        <taxon>Dasyuridae</taxon>
        <taxon>Sarcophilus</taxon>
    </lineage>
</organism>
<evidence type="ECO:0000256" key="6">
    <source>
        <dbReference type="ARBA" id="ARBA00022692"/>
    </source>
</evidence>
<dbReference type="AlphaFoldDB" id="A0A7N4PI14"/>
<reference evidence="16" key="2">
    <citation type="submission" date="2025-08" db="UniProtKB">
        <authorList>
            <consortium name="Ensembl"/>
        </authorList>
    </citation>
    <scope>IDENTIFICATION</scope>
</reference>
<evidence type="ECO:0000256" key="3">
    <source>
        <dbReference type="ARBA" id="ARBA00022448"/>
    </source>
</evidence>
<keyword evidence="5" id="KW-0740">Sodium/potassium transport</keyword>
<name>A0A7N4PI14_SARHA</name>
<dbReference type="GeneTree" id="ENSGT00940000153062"/>
<keyword evidence="12" id="KW-0739">Sodium transport</keyword>
<keyword evidence="10 15" id="KW-0406">Ion transport</keyword>
<dbReference type="GO" id="GO:0006813">
    <property type="term" value="P:potassium ion transport"/>
    <property type="evidence" value="ECO:0007669"/>
    <property type="project" value="UniProtKB-KW"/>
</dbReference>
<comment type="similarity">
    <text evidence="2 15">Belongs to the FXYD family.</text>
</comment>
<evidence type="ECO:0000256" key="10">
    <source>
        <dbReference type="ARBA" id="ARBA00023065"/>
    </source>
</evidence>
<keyword evidence="8 15" id="KW-1133">Transmembrane helix</keyword>
<evidence type="ECO:0000256" key="1">
    <source>
        <dbReference type="ARBA" id="ARBA00004183"/>
    </source>
</evidence>
<dbReference type="PANTHER" id="PTHR14132:SF3">
    <property type="entry name" value="SODIUM_POTASSIUM-TRANSPORTING ATPASE SUBUNIT GAMMA"/>
    <property type="match status" value="1"/>
</dbReference>